<reference evidence="7 8" key="1">
    <citation type="submission" date="2020-03" db="EMBL/GenBank/DDBJ databases">
        <title>WGS of actinomycetes isolated from Thailand.</title>
        <authorList>
            <person name="Thawai C."/>
        </authorList>
    </citation>
    <scope>NUCLEOTIDE SEQUENCE [LARGE SCALE GENOMIC DNA]</scope>
    <source>
        <strain evidence="7 8">FMUSA5-5</strain>
    </source>
</reference>
<dbReference type="InterPro" id="IPR006963">
    <property type="entry name" value="Mopterin_OxRdtase_4Fe-4S_dom"/>
</dbReference>
<dbReference type="InterPro" id="IPR050123">
    <property type="entry name" value="Prok_molybdopt-oxidoreductase"/>
</dbReference>
<dbReference type="Gene3D" id="2.40.40.20">
    <property type="match status" value="1"/>
</dbReference>
<dbReference type="InterPro" id="IPR009010">
    <property type="entry name" value="Asp_de-COase-like_dom_sf"/>
</dbReference>
<feature type="domain" description="4Fe-4S Mo/W bis-MGD-type" evidence="6">
    <location>
        <begin position="1"/>
        <end position="57"/>
    </location>
</feature>
<keyword evidence="4" id="KW-0408">Iron</keyword>
<evidence type="ECO:0000313" key="7">
    <source>
        <dbReference type="EMBL" id="NJP96003.1"/>
    </source>
</evidence>
<dbReference type="InterPro" id="IPR006656">
    <property type="entry name" value="Mopterin_OxRdtase"/>
</dbReference>
<dbReference type="Proteomes" id="UP000696294">
    <property type="component" value="Unassembled WGS sequence"/>
</dbReference>
<evidence type="ECO:0000256" key="3">
    <source>
        <dbReference type="ARBA" id="ARBA00023002"/>
    </source>
</evidence>
<dbReference type="SUPFAM" id="SSF53706">
    <property type="entry name" value="Formate dehydrogenase/DMSO reductase, domains 1-3"/>
    <property type="match status" value="1"/>
</dbReference>
<comment type="caution">
    <text evidence="7">The sequence shown here is derived from an EMBL/GenBank/DDBJ whole genome shotgun (WGS) entry which is preliminary data.</text>
</comment>
<evidence type="ECO:0000259" key="6">
    <source>
        <dbReference type="PROSITE" id="PS51669"/>
    </source>
</evidence>
<name>A0ABX1BLL2_9ACTN</name>
<dbReference type="PANTHER" id="PTHR43105:SF9">
    <property type="entry name" value="NADPH-FE(3+) OXIDOREDUCTASE SUBUNIT ALPHA"/>
    <property type="match status" value="1"/>
</dbReference>
<keyword evidence="5" id="KW-0411">Iron-sulfur</keyword>
<dbReference type="InterPro" id="IPR006657">
    <property type="entry name" value="MoPterin_dinucl-bd_dom"/>
</dbReference>
<keyword evidence="2" id="KW-0479">Metal-binding</keyword>
<dbReference type="Pfam" id="PF01568">
    <property type="entry name" value="Molydop_binding"/>
    <property type="match status" value="1"/>
</dbReference>
<keyword evidence="1" id="KW-0004">4Fe-4S</keyword>
<dbReference type="EMBL" id="JAATEP010000044">
    <property type="protein sequence ID" value="NJP96003.1"/>
    <property type="molecule type" value="Genomic_DNA"/>
</dbReference>
<evidence type="ECO:0000256" key="2">
    <source>
        <dbReference type="ARBA" id="ARBA00022723"/>
    </source>
</evidence>
<dbReference type="Pfam" id="PF00384">
    <property type="entry name" value="Molybdopterin"/>
    <property type="match status" value="1"/>
</dbReference>
<sequence>MRTRAAACNLCEAMCGLNITLRGDEIVDIRGADDDPFSKGHICPKAVALQDIHDDPDRLRLPVRRTSSGWQQIDWDEAFDLVASRLAGIRAQHGADAVALYLGNPVVHSLGALTHAPGFARMLGTRNRFSSNSVDVLPSQFVSYLLYGNQWLIPVPDIDRTGYFLVFGANPAASNGSVMSAPGITRRIRELRGRGGRMVLFDPRRTESARLADEHHFIRPGTDAAVMLAMVRTIVDEGLARPLPYVDGLEDFRAAIEQFTPERVAEVSGVPAETIVRIAREYAAAPSAACYGRTGVSTQRFGTLSQWAIQILNLVTGNFDRPGGVLVTQPAIDMIAGGQLSPGHYARWHSRVRGLPEFSGELPVAVLAEEILTPGEGQIRAMFTVSANPVLSTPAGHTLGRALGELDFMASVDFYINETTRHADVILPPTDLLERDHFDLFFSMFTIRDVARFTPAVLPKPDGARHDWQIIGELARRYQELLPPDERKDQPALSLTPEQILDYGLAAGQYKLSVAELRRHPHGLDLGPLRPSMPARLQTDGKRIDLAPPLLMSELQRARGELLTPRPADELLLIGRRHLRDNNSWLHNSARLVKGRPRHHLLMHPDDMKARDLAHGDLVSVRSDAGTVEVEVSASEDLMPGTASLPHGYGHALARETLSIAGTLPGASVNDLTDPHYLDHISGTAALNGVPITVTPPHVVV</sequence>
<keyword evidence="3" id="KW-0560">Oxidoreductase</keyword>
<dbReference type="PANTHER" id="PTHR43105">
    <property type="entry name" value="RESPIRATORY NITRATE REDUCTASE"/>
    <property type="match status" value="1"/>
</dbReference>
<dbReference type="Pfam" id="PF04879">
    <property type="entry name" value="Molybdop_Fe4S4"/>
    <property type="match status" value="1"/>
</dbReference>
<dbReference type="Gene3D" id="2.20.25.90">
    <property type="entry name" value="ADC-like domains"/>
    <property type="match status" value="1"/>
</dbReference>
<proteinExistence type="predicted"/>
<accession>A0ABX1BLL2</accession>
<evidence type="ECO:0000256" key="1">
    <source>
        <dbReference type="ARBA" id="ARBA00022485"/>
    </source>
</evidence>
<dbReference type="PROSITE" id="PS51669">
    <property type="entry name" value="4FE4S_MOW_BIS_MGD"/>
    <property type="match status" value="1"/>
</dbReference>
<organism evidence="7 8">
    <name type="scientific">Nonomuraea composti</name>
    <dbReference type="NCBI Taxonomy" id="2720023"/>
    <lineage>
        <taxon>Bacteria</taxon>
        <taxon>Bacillati</taxon>
        <taxon>Actinomycetota</taxon>
        <taxon>Actinomycetes</taxon>
        <taxon>Streptosporangiales</taxon>
        <taxon>Streptosporangiaceae</taxon>
        <taxon>Nonomuraea</taxon>
    </lineage>
</organism>
<dbReference type="SMART" id="SM00926">
    <property type="entry name" value="Molybdop_Fe4S4"/>
    <property type="match status" value="1"/>
</dbReference>
<evidence type="ECO:0000256" key="5">
    <source>
        <dbReference type="ARBA" id="ARBA00023014"/>
    </source>
</evidence>
<evidence type="ECO:0000256" key="4">
    <source>
        <dbReference type="ARBA" id="ARBA00023004"/>
    </source>
</evidence>
<protein>
    <submittedName>
        <fullName evidence="7">Molybdopterin-dependent oxidoreductase</fullName>
    </submittedName>
</protein>
<evidence type="ECO:0000313" key="8">
    <source>
        <dbReference type="Proteomes" id="UP000696294"/>
    </source>
</evidence>
<dbReference type="SUPFAM" id="SSF50692">
    <property type="entry name" value="ADC-like"/>
    <property type="match status" value="1"/>
</dbReference>
<gene>
    <name evidence="7" type="ORF">HCN51_42335</name>
</gene>
<dbReference type="Gene3D" id="3.40.228.10">
    <property type="entry name" value="Dimethylsulfoxide Reductase, domain 2"/>
    <property type="match status" value="1"/>
</dbReference>
<keyword evidence="8" id="KW-1185">Reference proteome</keyword>
<dbReference type="Gene3D" id="3.40.50.740">
    <property type="match status" value="1"/>
</dbReference>